<proteinExistence type="predicted"/>
<evidence type="ECO:0000313" key="2">
    <source>
        <dbReference type="EMBL" id="MBK0403611.1"/>
    </source>
</evidence>
<reference evidence="2 3" key="1">
    <citation type="submission" date="2020-12" db="EMBL/GenBank/DDBJ databases">
        <title>Bacterial novel species Adhaeribacter sp. BT258 isolated from soil.</title>
        <authorList>
            <person name="Jung H.-Y."/>
        </authorList>
    </citation>
    <scope>NUCLEOTIDE SEQUENCE [LARGE SCALE GENOMIC DNA]</scope>
    <source>
        <strain evidence="2 3">BT258</strain>
    </source>
</reference>
<feature type="domain" description="Thioredoxin" evidence="1">
    <location>
        <begin position="6"/>
        <end position="86"/>
    </location>
</feature>
<dbReference type="InterPro" id="IPR036249">
    <property type="entry name" value="Thioredoxin-like_sf"/>
</dbReference>
<dbReference type="Pfam" id="PF00085">
    <property type="entry name" value="Thioredoxin"/>
    <property type="match status" value="1"/>
</dbReference>
<dbReference type="RefSeq" id="WP_200506356.1">
    <property type="nucleotide sequence ID" value="NZ_JAEHFX010000005.1"/>
</dbReference>
<comment type="caution">
    <text evidence="2">The sequence shown here is derived from an EMBL/GenBank/DDBJ whole genome shotgun (WGS) entry which is preliminary data.</text>
</comment>
<evidence type="ECO:0000313" key="3">
    <source>
        <dbReference type="Proteomes" id="UP000644147"/>
    </source>
</evidence>
<protein>
    <submittedName>
        <fullName evidence="2">Thioredoxin family protein</fullName>
    </submittedName>
</protein>
<dbReference type="Proteomes" id="UP000644147">
    <property type="component" value="Unassembled WGS sequence"/>
</dbReference>
<sequence length="117" mass="13428">MAVRKATDAELRILIHANEKVVVKFTKKDCVICERMGVTYSRLSEEKEFKDITFLLMDAIENPVSAKEVHLTGTPFFAIYQKGFLTKCKLISVEDELIDFLHELLSNSHNFKTSYPV</sequence>
<dbReference type="InterPro" id="IPR013766">
    <property type="entry name" value="Thioredoxin_domain"/>
</dbReference>
<dbReference type="CDD" id="cd02947">
    <property type="entry name" value="TRX_family"/>
    <property type="match status" value="1"/>
</dbReference>
<gene>
    <name evidence="2" type="ORF">I5M27_11480</name>
</gene>
<accession>A0ABS1C394</accession>
<evidence type="ECO:0000259" key="1">
    <source>
        <dbReference type="Pfam" id="PF00085"/>
    </source>
</evidence>
<dbReference type="Gene3D" id="3.40.30.10">
    <property type="entry name" value="Glutaredoxin"/>
    <property type="match status" value="1"/>
</dbReference>
<dbReference type="EMBL" id="JAEHFX010000005">
    <property type="protein sequence ID" value="MBK0403611.1"/>
    <property type="molecule type" value="Genomic_DNA"/>
</dbReference>
<keyword evidence="3" id="KW-1185">Reference proteome</keyword>
<organism evidence="2 3">
    <name type="scientific">Adhaeribacter terrigena</name>
    <dbReference type="NCBI Taxonomy" id="2793070"/>
    <lineage>
        <taxon>Bacteria</taxon>
        <taxon>Pseudomonadati</taxon>
        <taxon>Bacteroidota</taxon>
        <taxon>Cytophagia</taxon>
        <taxon>Cytophagales</taxon>
        <taxon>Hymenobacteraceae</taxon>
        <taxon>Adhaeribacter</taxon>
    </lineage>
</organism>
<name>A0ABS1C394_9BACT</name>
<dbReference type="SUPFAM" id="SSF52833">
    <property type="entry name" value="Thioredoxin-like"/>
    <property type="match status" value="1"/>
</dbReference>